<dbReference type="RefSeq" id="WP_080065312.1">
    <property type="nucleotide sequence ID" value="NZ_MZGX01000019.1"/>
</dbReference>
<accession>A0A1V4SIL0</accession>
<name>A0A1V4SIL0_RUMHU</name>
<organism evidence="1 2">
    <name type="scientific">Ruminiclostridium hungatei</name>
    <name type="common">Clostridium hungatei</name>
    <dbReference type="NCBI Taxonomy" id="48256"/>
    <lineage>
        <taxon>Bacteria</taxon>
        <taxon>Bacillati</taxon>
        <taxon>Bacillota</taxon>
        <taxon>Clostridia</taxon>
        <taxon>Eubacteriales</taxon>
        <taxon>Oscillospiraceae</taxon>
        <taxon>Ruminiclostridium</taxon>
    </lineage>
</organism>
<dbReference type="Proteomes" id="UP000191554">
    <property type="component" value="Unassembled WGS sequence"/>
</dbReference>
<keyword evidence="2" id="KW-1185">Reference proteome</keyword>
<comment type="caution">
    <text evidence="1">The sequence shown here is derived from an EMBL/GenBank/DDBJ whole genome shotgun (WGS) entry which is preliminary data.</text>
</comment>
<evidence type="ECO:0000313" key="2">
    <source>
        <dbReference type="Proteomes" id="UP000191554"/>
    </source>
</evidence>
<reference evidence="1 2" key="1">
    <citation type="submission" date="2017-03" db="EMBL/GenBank/DDBJ databases">
        <title>Genome sequence of Clostridium hungatei DSM 14427.</title>
        <authorList>
            <person name="Poehlein A."/>
            <person name="Daniel R."/>
        </authorList>
    </citation>
    <scope>NUCLEOTIDE SEQUENCE [LARGE SCALE GENOMIC DNA]</scope>
    <source>
        <strain evidence="1 2">DSM 14427</strain>
    </source>
</reference>
<sequence length="284" mass="33230">MPVNILKEPRNLEYQRLLQYAFELCSSFVLSVRKEILAYYPEPEIFKRLEPYLIKKVAAPDYPQIQCYSPDLLHYFYQCSGATQAIVLPELNGLYEWREPFWPEDLTFLNAEGQVWLGTISHEHMAAIIETHYSQVEFLKNEIGLEIYWLKRTYTEAEVENATNTLFSLIDEYFNLLGSHSEDELRNSLTGKKASQDFGFWEDCILGDRYNISEHCLAFEIARFSNLLKLEKAVYAYDFFSLLDEEAATGYLEELLAVNISGNPQVMYDCLESFNARYRTDRKK</sequence>
<dbReference type="OrthoDB" id="268235at2"/>
<dbReference type="AlphaFoldDB" id="A0A1V4SIL0"/>
<proteinExistence type="predicted"/>
<dbReference type="STRING" id="48256.CLHUN_28630"/>
<protein>
    <submittedName>
        <fullName evidence="1">Uncharacterized protein</fullName>
    </submittedName>
</protein>
<gene>
    <name evidence="1" type="ORF">CLHUN_28630</name>
</gene>
<dbReference type="EMBL" id="MZGX01000019">
    <property type="protein sequence ID" value="OPX43315.1"/>
    <property type="molecule type" value="Genomic_DNA"/>
</dbReference>
<evidence type="ECO:0000313" key="1">
    <source>
        <dbReference type="EMBL" id="OPX43315.1"/>
    </source>
</evidence>